<dbReference type="GO" id="GO:0004852">
    <property type="term" value="F:uroporphyrinogen-III synthase activity"/>
    <property type="evidence" value="ECO:0007669"/>
    <property type="project" value="InterPro"/>
</dbReference>
<dbReference type="Proteomes" id="UP000800092">
    <property type="component" value="Unassembled WGS sequence"/>
</dbReference>
<organism evidence="2 3">
    <name type="scientific">Viridothelium virens</name>
    <name type="common">Speckled blister lichen</name>
    <name type="synonym">Trypethelium virens</name>
    <dbReference type="NCBI Taxonomy" id="1048519"/>
    <lineage>
        <taxon>Eukaryota</taxon>
        <taxon>Fungi</taxon>
        <taxon>Dikarya</taxon>
        <taxon>Ascomycota</taxon>
        <taxon>Pezizomycotina</taxon>
        <taxon>Dothideomycetes</taxon>
        <taxon>Dothideomycetes incertae sedis</taxon>
        <taxon>Trypetheliales</taxon>
        <taxon>Trypetheliaceae</taxon>
        <taxon>Viridothelium</taxon>
    </lineage>
</organism>
<evidence type="ECO:0000313" key="2">
    <source>
        <dbReference type="EMBL" id="KAF2229239.1"/>
    </source>
</evidence>
<sequence length="326" mass="36059">MVEGPRTLHEASTSLIPVLFLKTRSSPQDGYHDCFSHWDGGSYLPEFVPVLEHHLKRDSLSELLNLIESGAFSVDRRAESIETSTAHYGGLVFTSQRSVEAFTLVVGKLRQKSLSIDVLLPPELPLYVVGPATARGLKALDLHCSIVGEDSGNGQMLASFILQHYKQDAIRTANADKTKLPIMFLVGEQRRDVIPRTLQSGSLEPSERIGVQELVVYESGELSTFRSDFKKTWLQCQRFPQSWVVVFSPTGCKAMLEELSMLEEASGKIKENIVGIRRPLIATIGPTTRDFLVREFGLQPEVCAGKPSPEGLGEAVSEFMQSQSPQ</sequence>
<reference evidence="2" key="1">
    <citation type="journal article" date="2020" name="Stud. Mycol.">
        <title>101 Dothideomycetes genomes: a test case for predicting lifestyles and emergence of pathogens.</title>
        <authorList>
            <person name="Haridas S."/>
            <person name="Albert R."/>
            <person name="Binder M."/>
            <person name="Bloem J."/>
            <person name="Labutti K."/>
            <person name="Salamov A."/>
            <person name="Andreopoulos B."/>
            <person name="Baker S."/>
            <person name="Barry K."/>
            <person name="Bills G."/>
            <person name="Bluhm B."/>
            <person name="Cannon C."/>
            <person name="Castanera R."/>
            <person name="Culley D."/>
            <person name="Daum C."/>
            <person name="Ezra D."/>
            <person name="Gonzalez J."/>
            <person name="Henrissat B."/>
            <person name="Kuo A."/>
            <person name="Liang C."/>
            <person name="Lipzen A."/>
            <person name="Lutzoni F."/>
            <person name="Magnuson J."/>
            <person name="Mondo S."/>
            <person name="Nolan M."/>
            <person name="Ohm R."/>
            <person name="Pangilinan J."/>
            <person name="Park H.-J."/>
            <person name="Ramirez L."/>
            <person name="Alfaro M."/>
            <person name="Sun H."/>
            <person name="Tritt A."/>
            <person name="Yoshinaga Y."/>
            <person name="Zwiers L.-H."/>
            <person name="Turgeon B."/>
            <person name="Goodwin S."/>
            <person name="Spatafora J."/>
            <person name="Crous P."/>
            <person name="Grigoriev I."/>
        </authorList>
    </citation>
    <scope>NUCLEOTIDE SEQUENCE</scope>
    <source>
        <strain evidence="2">Tuck. ex Michener</strain>
    </source>
</reference>
<proteinExistence type="predicted"/>
<evidence type="ECO:0000313" key="3">
    <source>
        <dbReference type="Proteomes" id="UP000800092"/>
    </source>
</evidence>
<dbReference type="GO" id="GO:0006782">
    <property type="term" value="P:protoporphyrinogen IX biosynthetic process"/>
    <property type="evidence" value="ECO:0007669"/>
    <property type="project" value="UniProtKB-UniPathway"/>
</dbReference>
<dbReference type="SUPFAM" id="SSF69618">
    <property type="entry name" value="HemD-like"/>
    <property type="match status" value="1"/>
</dbReference>
<dbReference type="PANTHER" id="PTHR12390">
    <property type="entry name" value="UROPORPHYRINOGEN III SYNTHASE"/>
    <property type="match status" value="1"/>
</dbReference>
<dbReference type="GO" id="GO:0005829">
    <property type="term" value="C:cytosol"/>
    <property type="evidence" value="ECO:0007669"/>
    <property type="project" value="TreeGrafter"/>
</dbReference>
<gene>
    <name evidence="2" type="ORF">EV356DRAFT_537397</name>
</gene>
<feature type="domain" description="Tetrapyrrole biosynthesis uroporphyrinogen III synthase" evidence="1">
    <location>
        <begin position="74"/>
        <end position="312"/>
    </location>
</feature>
<dbReference type="GO" id="GO:0006780">
    <property type="term" value="P:uroporphyrinogen III biosynthetic process"/>
    <property type="evidence" value="ECO:0007669"/>
    <property type="project" value="InterPro"/>
</dbReference>
<protein>
    <submittedName>
        <fullName evidence="2">Uroporphyrinogen-III synthase</fullName>
    </submittedName>
</protein>
<dbReference type="EMBL" id="ML991870">
    <property type="protein sequence ID" value="KAF2229239.1"/>
    <property type="molecule type" value="Genomic_DNA"/>
</dbReference>
<dbReference type="Pfam" id="PF02602">
    <property type="entry name" value="HEM4"/>
    <property type="match status" value="1"/>
</dbReference>
<keyword evidence="3" id="KW-1185">Reference proteome</keyword>
<name>A0A6A6GUD5_VIRVR</name>
<evidence type="ECO:0000259" key="1">
    <source>
        <dbReference type="Pfam" id="PF02602"/>
    </source>
</evidence>
<dbReference type="InterPro" id="IPR036108">
    <property type="entry name" value="4pyrrol_syn_uPrphyn_synt_sf"/>
</dbReference>
<dbReference type="InterPro" id="IPR003754">
    <property type="entry name" value="4pyrrol_synth_uPrphyn_synth"/>
</dbReference>
<accession>A0A6A6GUD5</accession>
<dbReference type="Gene3D" id="3.40.50.10090">
    <property type="match status" value="2"/>
</dbReference>
<dbReference type="UniPathway" id="UPA00251">
    <property type="reaction ID" value="UER00320"/>
</dbReference>
<dbReference type="CDD" id="cd06578">
    <property type="entry name" value="HemD"/>
    <property type="match status" value="1"/>
</dbReference>
<dbReference type="PANTHER" id="PTHR12390:SF0">
    <property type="entry name" value="UROPORPHYRINOGEN-III SYNTHASE"/>
    <property type="match status" value="1"/>
</dbReference>
<dbReference type="OrthoDB" id="5595751at2759"/>
<dbReference type="InterPro" id="IPR039793">
    <property type="entry name" value="UROS/Hem4"/>
</dbReference>
<dbReference type="AlphaFoldDB" id="A0A6A6GUD5"/>